<dbReference type="RefSeq" id="WP_285933347.1">
    <property type="nucleotide sequence ID" value="NZ_JASTZU010000053.1"/>
</dbReference>
<dbReference type="Pfam" id="PF01408">
    <property type="entry name" value="GFO_IDH_MocA"/>
    <property type="match status" value="1"/>
</dbReference>
<reference evidence="3 4" key="1">
    <citation type="submission" date="2023-06" db="EMBL/GenBank/DDBJ databases">
        <title>Aquibacillus rhizosphaerae LR5S19.</title>
        <authorList>
            <person name="Sun J.-Q."/>
        </authorList>
    </citation>
    <scope>NUCLEOTIDE SEQUENCE [LARGE SCALE GENOMIC DNA]</scope>
    <source>
        <strain evidence="3 4">LR5S19</strain>
    </source>
</reference>
<dbReference type="Gene3D" id="3.30.360.10">
    <property type="entry name" value="Dihydrodipicolinate Reductase, domain 2"/>
    <property type="match status" value="1"/>
</dbReference>
<accession>A0ABT7L862</accession>
<name>A0ABT7L862_9BACI</name>
<feature type="domain" description="GFO/IDH/MocA-like oxidoreductase" evidence="2">
    <location>
        <begin position="129"/>
        <end position="249"/>
    </location>
</feature>
<protein>
    <submittedName>
        <fullName evidence="3">Gfo/Idh/MocA family oxidoreductase</fullName>
    </submittedName>
</protein>
<dbReference type="PANTHER" id="PTHR43249:SF1">
    <property type="entry name" value="D-GLUCOSIDE 3-DEHYDROGENASE"/>
    <property type="match status" value="1"/>
</dbReference>
<dbReference type="Gene3D" id="3.40.50.720">
    <property type="entry name" value="NAD(P)-binding Rossmann-like Domain"/>
    <property type="match status" value="1"/>
</dbReference>
<feature type="domain" description="Gfo/Idh/MocA-like oxidoreductase N-terminal" evidence="1">
    <location>
        <begin position="3"/>
        <end position="121"/>
    </location>
</feature>
<dbReference type="InterPro" id="IPR036291">
    <property type="entry name" value="NAD(P)-bd_dom_sf"/>
</dbReference>
<dbReference type="InterPro" id="IPR055170">
    <property type="entry name" value="GFO_IDH_MocA-like_dom"/>
</dbReference>
<dbReference type="Proteomes" id="UP001235343">
    <property type="component" value="Unassembled WGS sequence"/>
</dbReference>
<proteinExistence type="predicted"/>
<keyword evidence="4" id="KW-1185">Reference proteome</keyword>
<dbReference type="PANTHER" id="PTHR43249">
    <property type="entry name" value="UDP-N-ACETYL-2-AMINO-2-DEOXY-D-GLUCURONATE OXIDASE"/>
    <property type="match status" value="1"/>
</dbReference>
<dbReference type="SUPFAM" id="SSF51735">
    <property type="entry name" value="NAD(P)-binding Rossmann-fold domains"/>
    <property type="match status" value="1"/>
</dbReference>
<organism evidence="3 4">
    <name type="scientific">Aquibacillus rhizosphaerae</name>
    <dbReference type="NCBI Taxonomy" id="3051431"/>
    <lineage>
        <taxon>Bacteria</taxon>
        <taxon>Bacillati</taxon>
        <taxon>Bacillota</taxon>
        <taxon>Bacilli</taxon>
        <taxon>Bacillales</taxon>
        <taxon>Bacillaceae</taxon>
        <taxon>Aquibacillus</taxon>
    </lineage>
</organism>
<evidence type="ECO:0000313" key="3">
    <source>
        <dbReference type="EMBL" id="MDL4842058.1"/>
    </source>
</evidence>
<dbReference type="EMBL" id="JASTZU010000053">
    <property type="protein sequence ID" value="MDL4842058.1"/>
    <property type="molecule type" value="Genomic_DNA"/>
</dbReference>
<dbReference type="InterPro" id="IPR052515">
    <property type="entry name" value="Gfo/Idh/MocA_Oxidoreductase"/>
</dbReference>
<sequence>MTITIGIVGTGNFSEKHARILAEMGDVNVKAFCGTSKQKADRIASEFSAKGYDNFDDMLDSTKLDAVYLCVPPMAHGQMEMELIKRNIPFFVEKPLGVDKEIPGAILAEVKKKSLLTSVGYHFRYSESVQRMKQVVGSQTIGMISGQWVGDMPGVYWWRNQDLSGGQFNEQTTHIVDILRYLAGEVDEVHAFFGNRIMHEKAESVTVADVGTVNLKFQNGIIANVSNACISPSGQSSVGVTVYTNQGNIDWKPTVLRMETGNDKATYNDTTDPYFIENQAFINALRTGDASLILSDYEDAFKTQQVTSAAVESAVSGRTIIL</sequence>
<evidence type="ECO:0000313" key="4">
    <source>
        <dbReference type="Proteomes" id="UP001235343"/>
    </source>
</evidence>
<dbReference type="Pfam" id="PF22725">
    <property type="entry name" value="GFO_IDH_MocA_C3"/>
    <property type="match status" value="1"/>
</dbReference>
<dbReference type="InterPro" id="IPR000683">
    <property type="entry name" value="Gfo/Idh/MocA-like_OxRdtase_N"/>
</dbReference>
<comment type="caution">
    <text evidence="3">The sequence shown here is derived from an EMBL/GenBank/DDBJ whole genome shotgun (WGS) entry which is preliminary data.</text>
</comment>
<gene>
    <name evidence="3" type="ORF">QQS35_16590</name>
</gene>
<dbReference type="SUPFAM" id="SSF55347">
    <property type="entry name" value="Glyceraldehyde-3-phosphate dehydrogenase-like, C-terminal domain"/>
    <property type="match status" value="1"/>
</dbReference>
<evidence type="ECO:0000259" key="2">
    <source>
        <dbReference type="Pfam" id="PF22725"/>
    </source>
</evidence>
<evidence type="ECO:0000259" key="1">
    <source>
        <dbReference type="Pfam" id="PF01408"/>
    </source>
</evidence>